<keyword evidence="3" id="KW-1185">Reference proteome</keyword>
<evidence type="ECO:0000313" key="2">
    <source>
        <dbReference type="EMBL" id="OYD07086.1"/>
    </source>
</evidence>
<evidence type="ECO:0000313" key="3">
    <source>
        <dbReference type="Proteomes" id="UP000215459"/>
    </source>
</evidence>
<feature type="transmembrane region" description="Helical" evidence="1">
    <location>
        <begin position="105"/>
        <end position="126"/>
    </location>
</feature>
<comment type="caution">
    <text evidence="2">The sequence shown here is derived from an EMBL/GenBank/DDBJ whole genome shotgun (WGS) entry which is preliminary data.</text>
</comment>
<evidence type="ECO:0008006" key="4">
    <source>
        <dbReference type="Google" id="ProtNLM"/>
    </source>
</evidence>
<keyword evidence="1" id="KW-1133">Transmembrane helix</keyword>
<dbReference type="EMBL" id="NOWF01000007">
    <property type="protein sequence ID" value="OYD07086.1"/>
    <property type="molecule type" value="Genomic_DNA"/>
</dbReference>
<feature type="transmembrane region" description="Helical" evidence="1">
    <location>
        <begin position="7"/>
        <end position="26"/>
    </location>
</feature>
<evidence type="ECO:0000256" key="1">
    <source>
        <dbReference type="SAM" id="Phobius"/>
    </source>
</evidence>
<dbReference type="RefSeq" id="WP_094264829.1">
    <property type="nucleotide sequence ID" value="NZ_NOWF01000007.1"/>
</dbReference>
<feature type="transmembrane region" description="Helical" evidence="1">
    <location>
        <begin position="32"/>
        <end position="53"/>
    </location>
</feature>
<dbReference type="Proteomes" id="UP000215459">
    <property type="component" value="Unassembled WGS sequence"/>
</dbReference>
<reference evidence="2 3" key="1">
    <citation type="submission" date="2017-07" db="EMBL/GenBank/DDBJ databases">
        <title>The genome sequence of Paludifilum halophilum highlights mechanisms for microbial adaptation to high salt environemnts.</title>
        <authorList>
            <person name="Belbahri L."/>
        </authorList>
    </citation>
    <scope>NUCLEOTIDE SEQUENCE [LARGE SCALE GENOMIC DNA]</scope>
    <source>
        <strain evidence="2 3">DSM 102817</strain>
    </source>
</reference>
<sequence>MNKRDVVILVGVLLGMCVGILIMNSGSLGFDILSFLPYVIGALVGGLIAAWFAQRKRRKAQTPEVDERIQQNLIKALLNTAIIFGILLWVSLMFSYALGYRSIPIVYLIVYLGIAFLSTSIVFEIVKRK</sequence>
<organism evidence="2 3">
    <name type="scientific">Paludifilum halophilum</name>
    <dbReference type="NCBI Taxonomy" id="1642702"/>
    <lineage>
        <taxon>Bacteria</taxon>
        <taxon>Bacillati</taxon>
        <taxon>Bacillota</taxon>
        <taxon>Bacilli</taxon>
        <taxon>Bacillales</taxon>
        <taxon>Thermoactinomycetaceae</taxon>
        <taxon>Paludifilum</taxon>
    </lineage>
</organism>
<gene>
    <name evidence="2" type="ORF">CHM34_11820</name>
</gene>
<accession>A0A235B438</accession>
<feature type="transmembrane region" description="Helical" evidence="1">
    <location>
        <begin position="73"/>
        <end position="99"/>
    </location>
</feature>
<keyword evidence="1" id="KW-0812">Transmembrane</keyword>
<keyword evidence="1" id="KW-0472">Membrane</keyword>
<dbReference type="OrthoDB" id="2990019at2"/>
<dbReference type="AlphaFoldDB" id="A0A235B438"/>
<proteinExistence type="predicted"/>
<protein>
    <recommendedName>
        <fullName evidence="4">DUF2178 domain-containing protein</fullName>
    </recommendedName>
</protein>
<name>A0A235B438_9BACL</name>